<reference evidence="2" key="1">
    <citation type="journal article" date="2005" name="Nature">
        <title>The map-based sequence of the rice genome.</title>
        <authorList>
            <consortium name="International rice genome sequencing project (IRGSP)"/>
            <person name="Matsumoto T."/>
            <person name="Wu J."/>
            <person name="Kanamori H."/>
            <person name="Katayose Y."/>
            <person name="Fujisawa M."/>
            <person name="Namiki N."/>
            <person name="Mizuno H."/>
            <person name="Yamamoto K."/>
            <person name="Antonio B.A."/>
            <person name="Baba T."/>
            <person name="Sakata K."/>
            <person name="Nagamura Y."/>
            <person name="Aoki H."/>
            <person name="Arikawa K."/>
            <person name="Arita K."/>
            <person name="Bito T."/>
            <person name="Chiden Y."/>
            <person name="Fujitsuka N."/>
            <person name="Fukunaka R."/>
            <person name="Hamada M."/>
            <person name="Harada C."/>
            <person name="Hayashi A."/>
            <person name="Hijishita S."/>
            <person name="Honda M."/>
            <person name="Hosokawa S."/>
            <person name="Ichikawa Y."/>
            <person name="Idonuma A."/>
            <person name="Iijima M."/>
            <person name="Ikeda M."/>
            <person name="Ikeno M."/>
            <person name="Ito K."/>
            <person name="Ito S."/>
            <person name="Ito T."/>
            <person name="Ito Y."/>
            <person name="Ito Y."/>
            <person name="Iwabuchi A."/>
            <person name="Kamiya K."/>
            <person name="Karasawa W."/>
            <person name="Kurita K."/>
            <person name="Katagiri S."/>
            <person name="Kikuta A."/>
            <person name="Kobayashi H."/>
            <person name="Kobayashi N."/>
            <person name="Machita K."/>
            <person name="Maehara T."/>
            <person name="Masukawa M."/>
            <person name="Mizubayashi T."/>
            <person name="Mukai Y."/>
            <person name="Nagasaki H."/>
            <person name="Nagata Y."/>
            <person name="Naito S."/>
            <person name="Nakashima M."/>
            <person name="Nakama Y."/>
            <person name="Nakamichi Y."/>
            <person name="Nakamura M."/>
            <person name="Meguro A."/>
            <person name="Negishi M."/>
            <person name="Ohta I."/>
            <person name="Ohta T."/>
            <person name="Okamoto M."/>
            <person name="Ono N."/>
            <person name="Saji S."/>
            <person name="Sakaguchi M."/>
            <person name="Sakai K."/>
            <person name="Shibata M."/>
            <person name="Shimokawa T."/>
            <person name="Song J."/>
            <person name="Takazaki Y."/>
            <person name="Terasawa K."/>
            <person name="Tsugane M."/>
            <person name="Tsuji K."/>
            <person name="Ueda S."/>
            <person name="Waki K."/>
            <person name="Yamagata H."/>
            <person name="Yamamoto M."/>
            <person name="Yamamoto S."/>
            <person name="Yamane H."/>
            <person name="Yoshiki S."/>
            <person name="Yoshihara R."/>
            <person name="Yukawa K."/>
            <person name="Zhong H."/>
            <person name="Yano M."/>
            <person name="Yuan Q."/>
            <person name="Ouyang S."/>
            <person name="Liu J."/>
            <person name="Jones K.M."/>
            <person name="Gansberger K."/>
            <person name="Moffat K."/>
            <person name="Hill J."/>
            <person name="Bera J."/>
            <person name="Fadrosh D."/>
            <person name="Jin S."/>
            <person name="Johri S."/>
            <person name="Kim M."/>
            <person name="Overton L."/>
            <person name="Reardon M."/>
            <person name="Tsitrin T."/>
            <person name="Vuong H."/>
            <person name="Weaver B."/>
            <person name="Ciecko A."/>
            <person name="Tallon L."/>
            <person name="Jackson J."/>
            <person name="Pai G."/>
            <person name="Aken S.V."/>
            <person name="Utterback T."/>
            <person name="Reidmuller S."/>
            <person name="Feldblyum T."/>
            <person name="Hsiao J."/>
            <person name="Zismann V."/>
            <person name="Iobst S."/>
            <person name="de Vazeille A.R."/>
            <person name="Buell C.R."/>
            <person name="Ying K."/>
            <person name="Li Y."/>
            <person name="Lu T."/>
            <person name="Huang Y."/>
            <person name="Zhao Q."/>
            <person name="Feng Q."/>
            <person name="Zhang L."/>
            <person name="Zhu J."/>
            <person name="Weng Q."/>
            <person name="Mu J."/>
            <person name="Lu Y."/>
            <person name="Fan D."/>
            <person name="Liu Y."/>
            <person name="Guan J."/>
            <person name="Zhang Y."/>
            <person name="Yu S."/>
            <person name="Liu X."/>
            <person name="Zhang Y."/>
            <person name="Hong G."/>
            <person name="Han B."/>
            <person name="Choisne N."/>
            <person name="Demange N."/>
            <person name="Orjeda G."/>
            <person name="Samain S."/>
            <person name="Cattolico L."/>
            <person name="Pelletier E."/>
            <person name="Couloux A."/>
            <person name="Segurens B."/>
            <person name="Wincker P."/>
            <person name="D'Hont A."/>
            <person name="Scarpelli C."/>
            <person name="Weissenbach J."/>
            <person name="Salanoubat M."/>
            <person name="Quetier F."/>
            <person name="Yu Y."/>
            <person name="Kim H.R."/>
            <person name="Rambo T."/>
            <person name="Currie J."/>
            <person name="Collura K."/>
            <person name="Luo M."/>
            <person name="Yang T."/>
            <person name="Ammiraju J.S.S."/>
            <person name="Engler F."/>
            <person name="Soderlund C."/>
            <person name="Wing R.A."/>
            <person name="Palmer L.E."/>
            <person name="de la Bastide M."/>
            <person name="Spiegel L."/>
            <person name="Nascimento L."/>
            <person name="Zutavern T."/>
            <person name="O'Shaughnessy A."/>
            <person name="Dike S."/>
            <person name="Dedhia N."/>
            <person name="Preston R."/>
            <person name="Balija V."/>
            <person name="McCombie W.R."/>
            <person name="Chow T."/>
            <person name="Chen H."/>
            <person name="Chung M."/>
            <person name="Chen C."/>
            <person name="Shaw J."/>
            <person name="Wu H."/>
            <person name="Hsiao K."/>
            <person name="Chao Y."/>
            <person name="Chu M."/>
            <person name="Cheng C."/>
            <person name="Hour A."/>
            <person name="Lee P."/>
            <person name="Lin S."/>
            <person name="Lin Y."/>
            <person name="Liou J."/>
            <person name="Liu S."/>
            <person name="Hsing Y."/>
            <person name="Raghuvanshi S."/>
            <person name="Mohanty A."/>
            <person name="Bharti A.K."/>
            <person name="Gaur A."/>
            <person name="Gupta V."/>
            <person name="Kumar D."/>
            <person name="Ravi V."/>
            <person name="Vij S."/>
            <person name="Kapur A."/>
            <person name="Khurana P."/>
            <person name="Khurana P."/>
            <person name="Khurana J.P."/>
            <person name="Tyagi A.K."/>
            <person name="Gaikwad K."/>
            <person name="Singh A."/>
            <person name="Dalal V."/>
            <person name="Srivastava S."/>
            <person name="Dixit A."/>
            <person name="Pal A.K."/>
            <person name="Ghazi I.A."/>
            <person name="Yadav M."/>
            <person name="Pandit A."/>
            <person name="Bhargava A."/>
            <person name="Sureshbabu K."/>
            <person name="Batra K."/>
            <person name="Sharma T.R."/>
            <person name="Mohapatra T."/>
            <person name="Singh N.K."/>
            <person name="Messing J."/>
            <person name="Nelson A.B."/>
            <person name="Fuks G."/>
            <person name="Kavchok S."/>
            <person name="Keizer G."/>
            <person name="Linton E."/>
            <person name="Llaca V."/>
            <person name="Song R."/>
            <person name="Tanyolac B."/>
            <person name="Young S."/>
            <person name="Ho-Il K."/>
            <person name="Hahn J.H."/>
            <person name="Sangsakoo G."/>
            <person name="Vanavichit A."/>
            <person name="de Mattos Luiz.A.T."/>
            <person name="Zimmer P.D."/>
            <person name="Malone G."/>
            <person name="Dellagostin O."/>
            <person name="de Oliveira A.C."/>
            <person name="Bevan M."/>
            <person name="Bancroft I."/>
            <person name="Minx P."/>
            <person name="Cordum H."/>
            <person name="Wilson R."/>
            <person name="Cheng Z."/>
            <person name="Jin W."/>
            <person name="Jiang J."/>
            <person name="Leong S.A."/>
            <person name="Iwama H."/>
            <person name="Gojobori T."/>
            <person name="Itoh T."/>
            <person name="Niimura Y."/>
            <person name="Fujii Y."/>
            <person name="Habara T."/>
            <person name="Sakai H."/>
            <person name="Sato Y."/>
            <person name="Wilson G."/>
            <person name="Kumar K."/>
            <person name="McCouch S."/>
            <person name="Juretic N."/>
            <person name="Hoen D."/>
            <person name="Wright S."/>
            <person name="Bruskiewich R."/>
            <person name="Bureau T."/>
            <person name="Miyao A."/>
            <person name="Hirochika H."/>
            <person name="Nishikawa T."/>
            <person name="Kadowaki K."/>
            <person name="Sugiura M."/>
            <person name="Burr B."/>
            <person name="Sasaki T."/>
        </authorList>
    </citation>
    <scope>NUCLEOTIDE SEQUENCE [LARGE SCALE GENOMIC DNA]</scope>
    <source>
        <strain evidence="2">cv. Nipponbare</strain>
    </source>
</reference>
<proteinExistence type="predicted"/>
<sequence length="143" mass="15397">MIDANGLALAVRSTVTTRSSICVWKPAEVAISGGGSEDHLSAWLLPCSLSYMVAYFSTTAAVSATRSESDCRGQTYGGSSLSWCRSWRHRVESGGQSRRTWRVACAPATGGARPWQPSCCRCPGVALLQAMKRAVATSMYRRT</sequence>
<gene>
    <name evidence="1" type="ORF">OSJNBa0049D13.8</name>
</gene>
<organism evidence="1 2">
    <name type="scientific">Oryza sativa subsp. japonica</name>
    <name type="common">Rice</name>
    <dbReference type="NCBI Taxonomy" id="39947"/>
    <lineage>
        <taxon>Eukaryota</taxon>
        <taxon>Viridiplantae</taxon>
        <taxon>Streptophyta</taxon>
        <taxon>Embryophyta</taxon>
        <taxon>Tracheophyta</taxon>
        <taxon>Spermatophyta</taxon>
        <taxon>Magnoliopsida</taxon>
        <taxon>Liliopsida</taxon>
        <taxon>Poales</taxon>
        <taxon>Poaceae</taxon>
        <taxon>BOP clade</taxon>
        <taxon>Oryzoideae</taxon>
        <taxon>Oryzeae</taxon>
        <taxon>Oryzinae</taxon>
        <taxon>Oryza</taxon>
        <taxon>Oryza sativa</taxon>
    </lineage>
</organism>
<dbReference type="EMBL" id="AC144739">
    <property type="protein sequence ID" value="AAW57785.1"/>
    <property type="molecule type" value="Genomic_DNA"/>
</dbReference>
<reference evidence="2" key="2">
    <citation type="journal article" date="2008" name="Nucleic Acids Res.">
        <title>The rice annotation project database (RAP-DB): 2008 update.</title>
        <authorList>
            <consortium name="The rice annotation project (RAP)"/>
        </authorList>
    </citation>
    <scope>GENOME REANNOTATION</scope>
    <source>
        <strain evidence="2">cv. Nipponbare</strain>
    </source>
</reference>
<dbReference type="AlphaFoldDB" id="B7F404"/>
<evidence type="ECO:0000313" key="1">
    <source>
        <dbReference type="EMBL" id="AAW57785.1"/>
    </source>
</evidence>
<dbReference type="Proteomes" id="UP000000763">
    <property type="component" value="Chromosome 5"/>
</dbReference>
<name>B7F404_ORYSJ</name>
<accession>B7F404</accession>
<protein>
    <submittedName>
        <fullName evidence="1">Uncharacterized protein</fullName>
    </submittedName>
</protein>
<evidence type="ECO:0000313" key="2">
    <source>
        <dbReference type="Proteomes" id="UP000000763"/>
    </source>
</evidence>